<dbReference type="InterPro" id="IPR024187">
    <property type="entry name" value="Sig_transdc_resp-reg_cit/mal"/>
</dbReference>
<dbReference type="InterPro" id="IPR048714">
    <property type="entry name" value="DpiA-like_HTH"/>
</dbReference>
<accession>A0A9N7JM19</accession>
<evidence type="ECO:0000313" key="14">
    <source>
        <dbReference type="EMBL" id="USS00823.1"/>
    </source>
</evidence>
<sequence length="232" mass="27061">MINVILVEDDPMVREINYKFLMKIDGFNVIGQVDSIELAKKKIRESDADIILLDVFLPDGRGVDLLRWIRQNNIDLDALLITADNSLNTVNEAFKFGAVDYLVKPFTFKRFKEAFEKYRDRHDKLIEKKTLNQESIDEYILNSGKRNTDNKHNDCDGELAKGLNKNTYNEIWKYISSNITGKFTADELADNVGLARVTVRRYLEYMCKEEKLNLNFEYGKVGRPVHYYEAKR</sequence>
<dbReference type="InterPro" id="IPR001789">
    <property type="entry name" value="Sig_transdc_resp-reg_receiver"/>
</dbReference>
<dbReference type="InterPro" id="IPR051271">
    <property type="entry name" value="2C-system_Tx_regulators"/>
</dbReference>
<dbReference type="OrthoDB" id="9759232at2"/>
<dbReference type="PROSITE" id="PS50110">
    <property type="entry name" value="RESPONSE_REGULATORY"/>
    <property type="match status" value="1"/>
</dbReference>
<feature type="domain" description="Response regulatory" evidence="12">
    <location>
        <begin position="3"/>
        <end position="119"/>
    </location>
</feature>
<proteinExistence type="predicted"/>
<gene>
    <name evidence="13" type="ORF">CP523_07100</name>
    <name evidence="14" type="ORF">NH397_15440</name>
</gene>
<dbReference type="Pfam" id="PF20714">
    <property type="entry name" value="HTH_64"/>
    <property type="match status" value="1"/>
</dbReference>
<dbReference type="PIRSF" id="PIRSF006171">
    <property type="entry name" value="RR_citrat_malat"/>
    <property type="match status" value="1"/>
</dbReference>
<comment type="subcellular location">
    <subcellularLocation>
        <location evidence="1 10">Cytoplasm</location>
    </subcellularLocation>
</comment>
<dbReference type="GO" id="GO:0000156">
    <property type="term" value="F:phosphorelay response regulator activity"/>
    <property type="evidence" value="ECO:0007669"/>
    <property type="project" value="TreeGrafter"/>
</dbReference>
<organism evidence="13 15">
    <name type="scientific">Clostridium septicum</name>
    <dbReference type="NCBI Taxonomy" id="1504"/>
    <lineage>
        <taxon>Bacteria</taxon>
        <taxon>Bacillati</taxon>
        <taxon>Bacillota</taxon>
        <taxon>Clostridia</taxon>
        <taxon>Eubacteriales</taxon>
        <taxon>Clostridiaceae</taxon>
        <taxon>Clostridium</taxon>
    </lineage>
</organism>
<dbReference type="EMBL" id="CP099799">
    <property type="protein sequence ID" value="USS00823.1"/>
    <property type="molecule type" value="Genomic_DNA"/>
</dbReference>
<keyword evidence="4 10" id="KW-0902">Two-component regulatory system</keyword>
<dbReference type="AlphaFoldDB" id="A0A9N7JM19"/>
<evidence type="ECO:0000256" key="11">
    <source>
        <dbReference type="PROSITE-ProRule" id="PRU00169"/>
    </source>
</evidence>
<dbReference type="PANTHER" id="PTHR45526:SF1">
    <property type="entry name" value="TRANSCRIPTIONAL REGULATORY PROTEIN DCUR-RELATED"/>
    <property type="match status" value="1"/>
</dbReference>
<comment type="function">
    <text evidence="9">May play the central regulatory role in sporulation. It may be an element of the effector pathway responsible for the activation of sporulation genes in response to nutritional stress. Spo0A may act in concert with spo0H (a sigma factor) to control the expression of some genes that are critical to the sporulation process.</text>
</comment>
<evidence type="ECO:0000256" key="9">
    <source>
        <dbReference type="ARBA" id="ARBA00024867"/>
    </source>
</evidence>
<name>A0A9N7JM19_CLOSE</name>
<dbReference type="GeneID" id="303560440"/>
<keyword evidence="8 10" id="KW-0804">Transcription</keyword>
<keyword evidence="16" id="KW-1185">Reference proteome</keyword>
<evidence type="ECO:0000256" key="8">
    <source>
        <dbReference type="ARBA" id="ARBA00023163"/>
    </source>
</evidence>
<evidence type="ECO:0000313" key="16">
    <source>
        <dbReference type="Proteomes" id="UP001055437"/>
    </source>
</evidence>
<feature type="modified residue" description="4-aspartylphosphate" evidence="11">
    <location>
        <position position="54"/>
    </location>
</feature>
<dbReference type="Proteomes" id="UP000280586">
    <property type="component" value="Chromosome"/>
</dbReference>
<evidence type="ECO:0000256" key="7">
    <source>
        <dbReference type="ARBA" id="ARBA00023159"/>
    </source>
</evidence>
<dbReference type="CDD" id="cd19925">
    <property type="entry name" value="REC_citrate_TCS"/>
    <property type="match status" value="1"/>
</dbReference>
<dbReference type="GO" id="GO:0003677">
    <property type="term" value="F:DNA binding"/>
    <property type="evidence" value="ECO:0007669"/>
    <property type="project" value="UniProtKB-KW"/>
</dbReference>
<dbReference type="GO" id="GO:0003700">
    <property type="term" value="F:DNA-binding transcription factor activity"/>
    <property type="evidence" value="ECO:0007669"/>
    <property type="project" value="InterPro"/>
</dbReference>
<dbReference type="RefSeq" id="WP_066673705.1">
    <property type="nucleotide sequence ID" value="NZ_CABMIZ010000002.1"/>
</dbReference>
<evidence type="ECO:0000256" key="5">
    <source>
        <dbReference type="ARBA" id="ARBA00023015"/>
    </source>
</evidence>
<dbReference type="Gene3D" id="1.10.10.10">
    <property type="entry name" value="Winged helix-like DNA-binding domain superfamily/Winged helix DNA-binding domain"/>
    <property type="match status" value="1"/>
</dbReference>
<keyword evidence="2 10" id="KW-0963">Cytoplasm</keyword>
<dbReference type="EMBL" id="CP023671">
    <property type="protein sequence ID" value="AYE34237.1"/>
    <property type="molecule type" value="Genomic_DNA"/>
</dbReference>
<reference evidence="13 15" key="1">
    <citation type="submission" date="2017-09" db="EMBL/GenBank/DDBJ databases">
        <authorList>
            <person name="Thomas P."/>
            <person name="Seyboldt C."/>
        </authorList>
    </citation>
    <scope>NUCLEOTIDE SEQUENCE [LARGE SCALE GENOMIC DNA]</scope>
    <source>
        <strain evidence="13 15">DSM 7534</strain>
    </source>
</reference>
<evidence type="ECO:0000256" key="10">
    <source>
        <dbReference type="PIRNR" id="PIRNR006171"/>
    </source>
</evidence>
<dbReference type="InterPro" id="IPR011006">
    <property type="entry name" value="CheY-like_superfamily"/>
</dbReference>
<evidence type="ECO:0000256" key="6">
    <source>
        <dbReference type="ARBA" id="ARBA00023125"/>
    </source>
</evidence>
<dbReference type="InterPro" id="IPR036388">
    <property type="entry name" value="WH-like_DNA-bd_sf"/>
</dbReference>
<evidence type="ECO:0000256" key="4">
    <source>
        <dbReference type="ARBA" id="ARBA00023012"/>
    </source>
</evidence>
<dbReference type="Gene3D" id="3.40.50.2300">
    <property type="match status" value="1"/>
</dbReference>
<protein>
    <recommendedName>
        <fullName evidence="10">Transcriptional regulatory protein</fullName>
    </recommendedName>
</protein>
<dbReference type="KEGG" id="csep:CP523_07100"/>
<dbReference type="PANTHER" id="PTHR45526">
    <property type="entry name" value="TRANSCRIPTIONAL REGULATORY PROTEIN DPIA"/>
    <property type="match status" value="1"/>
</dbReference>
<evidence type="ECO:0000313" key="13">
    <source>
        <dbReference type="EMBL" id="AYE34237.1"/>
    </source>
</evidence>
<dbReference type="Proteomes" id="UP001055437">
    <property type="component" value="Chromosome"/>
</dbReference>
<keyword evidence="6 10" id="KW-0238">DNA-binding</keyword>
<keyword evidence="3 11" id="KW-0597">Phosphoprotein</keyword>
<keyword evidence="5 10" id="KW-0805">Transcription regulation</keyword>
<evidence type="ECO:0000256" key="2">
    <source>
        <dbReference type="ARBA" id="ARBA00022490"/>
    </source>
</evidence>
<dbReference type="SUPFAM" id="SSF52172">
    <property type="entry name" value="CheY-like"/>
    <property type="match status" value="1"/>
</dbReference>
<reference evidence="14" key="2">
    <citation type="submission" date="2022-06" db="EMBL/GenBank/DDBJ databases">
        <authorList>
            <person name="Holder M.E."/>
            <person name="Ajami N.J."/>
            <person name="Petrosino J.F."/>
        </authorList>
    </citation>
    <scope>NUCLEOTIDE SEQUENCE</scope>
    <source>
        <strain evidence="14">RMA 8861</strain>
    </source>
</reference>
<dbReference type="Pfam" id="PF00072">
    <property type="entry name" value="Response_reg"/>
    <property type="match status" value="1"/>
</dbReference>
<dbReference type="GO" id="GO:0005737">
    <property type="term" value="C:cytoplasm"/>
    <property type="evidence" value="ECO:0007669"/>
    <property type="project" value="UniProtKB-SubCell"/>
</dbReference>
<evidence type="ECO:0000256" key="3">
    <source>
        <dbReference type="ARBA" id="ARBA00022553"/>
    </source>
</evidence>
<evidence type="ECO:0000313" key="15">
    <source>
        <dbReference type="Proteomes" id="UP000280586"/>
    </source>
</evidence>
<dbReference type="SMART" id="SM00448">
    <property type="entry name" value="REC"/>
    <property type="match status" value="1"/>
</dbReference>
<evidence type="ECO:0000256" key="1">
    <source>
        <dbReference type="ARBA" id="ARBA00004496"/>
    </source>
</evidence>
<evidence type="ECO:0000259" key="12">
    <source>
        <dbReference type="PROSITE" id="PS50110"/>
    </source>
</evidence>
<keyword evidence="7 10" id="KW-0010">Activator</keyword>